<accession>A0ABW1UQ81</accession>
<dbReference type="Gene3D" id="3.40.50.300">
    <property type="entry name" value="P-loop containing nucleotide triphosphate hydrolases"/>
    <property type="match status" value="1"/>
</dbReference>
<evidence type="ECO:0000313" key="10">
    <source>
        <dbReference type="EMBL" id="MFC6315366.1"/>
    </source>
</evidence>
<dbReference type="InterPro" id="IPR036640">
    <property type="entry name" value="ABC1_TM_sf"/>
</dbReference>
<gene>
    <name evidence="10" type="ORF">ACFQHW_07310</name>
</gene>
<dbReference type="SMART" id="SM00382">
    <property type="entry name" value="AAA"/>
    <property type="match status" value="1"/>
</dbReference>
<keyword evidence="11" id="KW-1185">Reference proteome</keyword>
<evidence type="ECO:0000256" key="7">
    <source>
        <dbReference type="SAM" id="Phobius"/>
    </source>
</evidence>
<reference evidence="11" key="1">
    <citation type="journal article" date="2019" name="Int. J. Syst. Evol. Microbiol.">
        <title>The Global Catalogue of Microorganisms (GCM) 10K type strain sequencing project: providing services to taxonomists for standard genome sequencing and annotation.</title>
        <authorList>
            <consortium name="The Broad Institute Genomics Platform"/>
            <consortium name="The Broad Institute Genome Sequencing Center for Infectious Disease"/>
            <person name="Wu L."/>
            <person name="Ma J."/>
        </authorList>
    </citation>
    <scope>NUCLEOTIDE SEQUENCE [LARGE SCALE GENOMIC DNA]</scope>
    <source>
        <strain evidence="11">CCM 8897</strain>
    </source>
</reference>
<dbReference type="EMBL" id="JBHSSM010000017">
    <property type="protein sequence ID" value="MFC6315366.1"/>
    <property type="molecule type" value="Genomic_DNA"/>
</dbReference>
<keyword evidence="5 7" id="KW-1133">Transmembrane helix</keyword>
<keyword evidence="4 10" id="KW-0067">ATP-binding</keyword>
<evidence type="ECO:0000256" key="6">
    <source>
        <dbReference type="ARBA" id="ARBA00023136"/>
    </source>
</evidence>
<feature type="domain" description="ABC transporter" evidence="8">
    <location>
        <begin position="352"/>
        <end position="586"/>
    </location>
</feature>
<feature type="transmembrane region" description="Helical" evidence="7">
    <location>
        <begin position="258"/>
        <end position="279"/>
    </location>
</feature>
<sequence length="598" mass="68759">MATRNKSNVDEELTKQFNWHDYKRLAHYLKPYMTKIYLILIVIILANVAGMLGPYFTKITIDTIIPNKDYRQLWLIGGLFTASLFFIGWCLRYRIYHITELGQDVLKDMRLDIFQHLQRLSFSYFDNRPHGKILIRVVNYINTLSDLLSNGLVNLISDVFNVIITLIFMFAINARLTWYSLILIPVLVIMVWFIQDRQRKAYQILSNKQSNLNAYIHESISGIKVTQSFAREKENFRIFNEDNEAYRTSWMHAVKIQFLLWPGVQNIAVLTMSLIYFVGIRNIGVDVSTGTLIAFIGYINNFWNPVINIGNFYNSLITATAYLERIFETLDEKPEIEDQSQAKNLPQIQGHVTFDHVYFRYEPGKNILTDVNFHVDQGQSVALVGPTGAGKTTIINLLSRFYDVNEGDVKIDDHDVRDVTLSSLRKQMGVMLQDTFIFSGTIMDNIRYGKLDATDEEVVAAAKIVRADDFISELKDGYQTKVEERGSTLSAGQRQLVAFARVLLADPRILILDEATSSIDTKTEELLQSGLLALLKGRTSFIIAHRLSTIKNCDQIFYIDGGQIMEHGTHDELMHQHGLYYQLYQSQYEMLKLEPLEA</sequence>
<comment type="caution">
    <text evidence="10">The sequence shown here is derived from an EMBL/GenBank/DDBJ whole genome shotgun (WGS) entry which is preliminary data.</text>
</comment>
<proteinExistence type="predicted"/>
<evidence type="ECO:0000259" key="8">
    <source>
        <dbReference type="PROSITE" id="PS50893"/>
    </source>
</evidence>
<evidence type="ECO:0000313" key="11">
    <source>
        <dbReference type="Proteomes" id="UP001596310"/>
    </source>
</evidence>
<dbReference type="CDD" id="cd18545">
    <property type="entry name" value="ABC_6TM_YknV_like"/>
    <property type="match status" value="1"/>
</dbReference>
<protein>
    <submittedName>
        <fullName evidence="10">ABC transporter ATP-binding protein</fullName>
    </submittedName>
</protein>
<keyword evidence="3" id="KW-0547">Nucleotide-binding</keyword>
<dbReference type="Gene3D" id="1.20.1560.10">
    <property type="entry name" value="ABC transporter type 1, transmembrane domain"/>
    <property type="match status" value="1"/>
</dbReference>
<name>A0ABW1UQ81_9LACO</name>
<dbReference type="InterPro" id="IPR027417">
    <property type="entry name" value="P-loop_NTPase"/>
</dbReference>
<dbReference type="Pfam" id="PF00005">
    <property type="entry name" value="ABC_tran"/>
    <property type="match status" value="1"/>
</dbReference>
<feature type="transmembrane region" description="Helical" evidence="7">
    <location>
        <begin position="32"/>
        <end position="53"/>
    </location>
</feature>
<dbReference type="PANTHER" id="PTHR24221:SF436">
    <property type="entry name" value="LMO0107 PROTEIN"/>
    <property type="match status" value="1"/>
</dbReference>
<organism evidence="10 11">
    <name type="scientific">Lapidilactobacillus achengensis</name>
    <dbReference type="NCBI Taxonomy" id="2486000"/>
    <lineage>
        <taxon>Bacteria</taxon>
        <taxon>Bacillati</taxon>
        <taxon>Bacillota</taxon>
        <taxon>Bacilli</taxon>
        <taxon>Lactobacillales</taxon>
        <taxon>Lactobacillaceae</taxon>
        <taxon>Lapidilactobacillus</taxon>
    </lineage>
</organism>
<comment type="subcellular location">
    <subcellularLocation>
        <location evidence="1">Cell membrane</location>
        <topology evidence="1">Multi-pass membrane protein</topology>
    </subcellularLocation>
</comment>
<dbReference type="SUPFAM" id="SSF90123">
    <property type="entry name" value="ABC transporter transmembrane region"/>
    <property type="match status" value="1"/>
</dbReference>
<dbReference type="InterPro" id="IPR011527">
    <property type="entry name" value="ABC1_TM_dom"/>
</dbReference>
<dbReference type="PROSITE" id="PS00211">
    <property type="entry name" value="ABC_TRANSPORTER_1"/>
    <property type="match status" value="1"/>
</dbReference>
<dbReference type="InterPro" id="IPR003439">
    <property type="entry name" value="ABC_transporter-like_ATP-bd"/>
</dbReference>
<keyword evidence="2 7" id="KW-0812">Transmembrane</keyword>
<evidence type="ECO:0000256" key="1">
    <source>
        <dbReference type="ARBA" id="ARBA00004651"/>
    </source>
</evidence>
<dbReference type="RefSeq" id="WP_225422148.1">
    <property type="nucleotide sequence ID" value="NZ_JBHSSM010000017.1"/>
</dbReference>
<feature type="domain" description="ABC transmembrane type-1" evidence="9">
    <location>
        <begin position="38"/>
        <end position="318"/>
    </location>
</feature>
<keyword evidence="6 7" id="KW-0472">Membrane</keyword>
<dbReference type="InterPro" id="IPR039421">
    <property type="entry name" value="Type_1_exporter"/>
</dbReference>
<dbReference type="InterPro" id="IPR003593">
    <property type="entry name" value="AAA+_ATPase"/>
</dbReference>
<evidence type="ECO:0000259" key="9">
    <source>
        <dbReference type="PROSITE" id="PS50929"/>
    </source>
</evidence>
<feature type="transmembrane region" description="Helical" evidence="7">
    <location>
        <begin position="178"/>
        <end position="194"/>
    </location>
</feature>
<evidence type="ECO:0000256" key="2">
    <source>
        <dbReference type="ARBA" id="ARBA00022692"/>
    </source>
</evidence>
<dbReference type="Proteomes" id="UP001596310">
    <property type="component" value="Unassembled WGS sequence"/>
</dbReference>
<dbReference type="PANTHER" id="PTHR24221">
    <property type="entry name" value="ATP-BINDING CASSETTE SUB-FAMILY B"/>
    <property type="match status" value="1"/>
</dbReference>
<dbReference type="PROSITE" id="PS50893">
    <property type="entry name" value="ABC_TRANSPORTER_2"/>
    <property type="match status" value="1"/>
</dbReference>
<evidence type="ECO:0000256" key="4">
    <source>
        <dbReference type="ARBA" id="ARBA00022840"/>
    </source>
</evidence>
<dbReference type="PROSITE" id="PS50929">
    <property type="entry name" value="ABC_TM1F"/>
    <property type="match status" value="1"/>
</dbReference>
<dbReference type="SUPFAM" id="SSF52540">
    <property type="entry name" value="P-loop containing nucleoside triphosphate hydrolases"/>
    <property type="match status" value="1"/>
</dbReference>
<dbReference type="InterPro" id="IPR017871">
    <property type="entry name" value="ABC_transporter-like_CS"/>
</dbReference>
<evidence type="ECO:0000256" key="5">
    <source>
        <dbReference type="ARBA" id="ARBA00022989"/>
    </source>
</evidence>
<evidence type="ECO:0000256" key="3">
    <source>
        <dbReference type="ARBA" id="ARBA00022741"/>
    </source>
</evidence>
<dbReference type="GO" id="GO:0005524">
    <property type="term" value="F:ATP binding"/>
    <property type="evidence" value="ECO:0007669"/>
    <property type="project" value="UniProtKB-KW"/>
</dbReference>
<feature type="transmembrane region" description="Helical" evidence="7">
    <location>
        <begin position="152"/>
        <end position="172"/>
    </location>
</feature>
<feature type="transmembrane region" description="Helical" evidence="7">
    <location>
        <begin position="73"/>
        <end position="91"/>
    </location>
</feature>
<dbReference type="Pfam" id="PF00664">
    <property type="entry name" value="ABC_membrane"/>
    <property type="match status" value="1"/>
</dbReference>